<evidence type="ECO:0000256" key="4">
    <source>
        <dbReference type="ARBA" id="ARBA00007365"/>
    </source>
</evidence>
<feature type="signal peptide" evidence="8">
    <location>
        <begin position="1"/>
        <end position="24"/>
    </location>
</feature>
<dbReference type="PROSITE" id="PS50072">
    <property type="entry name" value="CSA_PPIASE_2"/>
    <property type="match status" value="1"/>
</dbReference>
<dbReference type="CDD" id="cd00317">
    <property type="entry name" value="cyclophilin"/>
    <property type="match status" value="1"/>
</dbReference>
<evidence type="ECO:0000256" key="6">
    <source>
        <dbReference type="ARBA" id="ARBA00023110"/>
    </source>
</evidence>
<evidence type="ECO:0000313" key="12">
    <source>
        <dbReference type="Proteomes" id="UP000190637"/>
    </source>
</evidence>
<dbReference type="EC" id="5.2.1.8" evidence="8"/>
<evidence type="ECO:0000313" key="11">
    <source>
        <dbReference type="EMBL" id="SKA34682.1"/>
    </source>
</evidence>
<sequence length="219" mass="22386">MNRFARTAAGGLLGGALLATAACAGSAPSSPSSPQDDAASSPAAEVDVSDVEGATLATSKGDIEVVLFPDQAPQTVANFVQLAEGDKVANPRTGKDEFYDGTIFHRVIPDFMIQGGDPEGTGTGGPGYAFEDEIVADLTFDAPGKLAMANSGPDTNGSQFFITSAATPWLDGAHTIFGEVADDESNEVVAAISAVETDPADRPVEDVVLESVTIHRAGD</sequence>
<dbReference type="FunFam" id="2.40.100.10:FF:000028">
    <property type="entry name" value="Peptidyl-prolyl cis-trans isomerase"/>
    <property type="match status" value="1"/>
</dbReference>
<dbReference type="InterPro" id="IPR044666">
    <property type="entry name" value="Cyclophilin_A-like"/>
</dbReference>
<keyword evidence="5" id="KW-0963">Cytoplasm</keyword>
<feature type="chain" id="PRO_5039755411" description="Peptidyl-prolyl cis-trans isomerase" evidence="8">
    <location>
        <begin position="25"/>
        <end position="219"/>
    </location>
</feature>
<evidence type="ECO:0000256" key="1">
    <source>
        <dbReference type="ARBA" id="ARBA00000971"/>
    </source>
</evidence>
<dbReference type="PRINTS" id="PR00153">
    <property type="entry name" value="CSAPPISMRASE"/>
</dbReference>
<dbReference type="Pfam" id="PF00160">
    <property type="entry name" value="Pro_isomerase"/>
    <property type="match status" value="1"/>
</dbReference>
<keyword evidence="12" id="KW-1185">Reference proteome</keyword>
<feature type="domain" description="PPIase cyclophilin-type" evidence="10">
    <location>
        <begin position="61"/>
        <end position="214"/>
    </location>
</feature>
<protein>
    <recommendedName>
        <fullName evidence="8">Peptidyl-prolyl cis-trans isomerase</fullName>
        <shortName evidence="8">PPIase</shortName>
        <ecNumber evidence="8">5.2.1.8</ecNumber>
    </recommendedName>
</protein>
<dbReference type="PANTHER" id="PTHR45625">
    <property type="entry name" value="PEPTIDYL-PROLYL CIS-TRANS ISOMERASE-RELATED"/>
    <property type="match status" value="1"/>
</dbReference>
<evidence type="ECO:0000256" key="2">
    <source>
        <dbReference type="ARBA" id="ARBA00002388"/>
    </source>
</evidence>
<dbReference type="PANTHER" id="PTHR45625:SF4">
    <property type="entry name" value="PEPTIDYLPROLYL ISOMERASE DOMAIN AND WD REPEAT-CONTAINING PROTEIN 1"/>
    <property type="match status" value="1"/>
</dbReference>
<comment type="function">
    <text evidence="2 8">PPIases accelerate the folding of proteins. It catalyzes the cis-trans isomerization of proline imidic peptide bonds in oligopeptides.</text>
</comment>
<feature type="compositionally biased region" description="Low complexity" evidence="9">
    <location>
        <begin position="24"/>
        <end position="44"/>
    </location>
</feature>
<evidence type="ECO:0000259" key="10">
    <source>
        <dbReference type="PROSITE" id="PS50072"/>
    </source>
</evidence>
<evidence type="ECO:0000256" key="8">
    <source>
        <dbReference type="RuleBase" id="RU363019"/>
    </source>
</evidence>
<comment type="similarity">
    <text evidence="4 8">Belongs to the cyclophilin-type PPIase family.</text>
</comment>
<dbReference type="PROSITE" id="PS51257">
    <property type="entry name" value="PROKAR_LIPOPROTEIN"/>
    <property type="match status" value="1"/>
</dbReference>
<feature type="region of interest" description="Disordered" evidence="9">
    <location>
        <begin position="24"/>
        <end position="47"/>
    </location>
</feature>
<dbReference type="AlphaFoldDB" id="A0A1T4T2M2"/>
<dbReference type="EMBL" id="FUWS01000013">
    <property type="protein sequence ID" value="SKA34682.1"/>
    <property type="molecule type" value="Genomic_DNA"/>
</dbReference>
<evidence type="ECO:0000256" key="5">
    <source>
        <dbReference type="ARBA" id="ARBA00022490"/>
    </source>
</evidence>
<dbReference type="GO" id="GO:0005737">
    <property type="term" value="C:cytoplasm"/>
    <property type="evidence" value="ECO:0007669"/>
    <property type="project" value="UniProtKB-SubCell"/>
</dbReference>
<keyword evidence="8" id="KW-0732">Signal</keyword>
<dbReference type="Proteomes" id="UP000190637">
    <property type="component" value="Unassembled WGS sequence"/>
</dbReference>
<dbReference type="Gene3D" id="2.40.100.10">
    <property type="entry name" value="Cyclophilin-like"/>
    <property type="match status" value="1"/>
</dbReference>
<comment type="subcellular location">
    <subcellularLocation>
        <location evidence="3">Cytoplasm</location>
    </subcellularLocation>
</comment>
<organism evidence="11 12">
    <name type="scientific">Marinactinospora thermotolerans DSM 45154</name>
    <dbReference type="NCBI Taxonomy" id="1122192"/>
    <lineage>
        <taxon>Bacteria</taxon>
        <taxon>Bacillati</taxon>
        <taxon>Actinomycetota</taxon>
        <taxon>Actinomycetes</taxon>
        <taxon>Streptosporangiales</taxon>
        <taxon>Nocardiopsidaceae</taxon>
        <taxon>Marinactinospora</taxon>
    </lineage>
</organism>
<name>A0A1T4T2M2_9ACTN</name>
<comment type="catalytic activity">
    <reaction evidence="1 8">
        <text>[protein]-peptidylproline (omega=180) = [protein]-peptidylproline (omega=0)</text>
        <dbReference type="Rhea" id="RHEA:16237"/>
        <dbReference type="Rhea" id="RHEA-COMP:10747"/>
        <dbReference type="Rhea" id="RHEA-COMP:10748"/>
        <dbReference type="ChEBI" id="CHEBI:83833"/>
        <dbReference type="ChEBI" id="CHEBI:83834"/>
        <dbReference type="EC" id="5.2.1.8"/>
    </reaction>
</comment>
<evidence type="ECO:0000256" key="7">
    <source>
        <dbReference type="ARBA" id="ARBA00023235"/>
    </source>
</evidence>
<reference evidence="11 12" key="1">
    <citation type="submission" date="2017-02" db="EMBL/GenBank/DDBJ databases">
        <authorList>
            <person name="Peterson S.W."/>
        </authorList>
    </citation>
    <scope>NUCLEOTIDE SEQUENCE [LARGE SCALE GENOMIC DNA]</scope>
    <source>
        <strain evidence="11 12">DSM 45154</strain>
    </source>
</reference>
<dbReference type="InterPro" id="IPR029000">
    <property type="entry name" value="Cyclophilin-like_dom_sf"/>
</dbReference>
<gene>
    <name evidence="11" type="ORF">SAMN02745673_04346</name>
</gene>
<dbReference type="InterPro" id="IPR020892">
    <property type="entry name" value="Cyclophilin-type_PPIase_CS"/>
</dbReference>
<evidence type="ECO:0000256" key="9">
    <source>
        <dbReference type="SAM" id="MobiDB-lite"/>
    </source>
</evidence>
<dbReference type="STRING" id="1122192.SAMN02745673_04346"/>
<dbReference type="PROSITE" id="PS00170">
    <property type="entry name" value="CSA_PPIASE_1"/>
    <property type="match status" value="1"/>
</dbReference>
<dbReference type="OrthoDB" id="9807797at2"/>
<evidence type="ECO:0000256" key="3">
    <source>
        <dbReference type="ARBA" id="ARBA00004496"/>
    </source>
</evidence>
<dbReference type="SUPFAM" id="SSF50891">
    <property type="entry name" value="Cyclophilin-like"/>
    <property type="match status" value="1"/>
</dbReference>
<dbReference type="GO" id="GO:0006457">
    <property type="term" value="P:protein folding"/>
    <property type="evidence" value="ECO:0007669"/>
    <property type="project" value="InterPro"/>
</dbReference>
<dbReference type="RefSeq" id="WP_078763584.1">
    <property type="nucleotide sequence ID" value="NZ_FUWS01000013.1"/>
</dbReference>
<dbReference type="InterPro" id="IPR002130">
    <property type="entry name" value="Cyclophilin-type_PPIase_dom"/>
</dbReference>
<keyword evidence="7 8" id="KW-0413">Isomerase</keyword>
<accession>A0A1T4T2M2</accession>
<dbReference type="GO" id="GO:0003755">
    <property type="term" value="F:peptidyl-prolyl cis-trans isomerase activity"/>
    <property type="evidence" value="ECO:0007669"/>
    <property type="project" value="UniProtKB-UniRule"/>
</dbReference>
<keyword evidence="6 8" id="KW-0697">Rotamase</keyword>
<proteinExistence type="inferred from homology"/>